<dbReference type="AlphaFoldDB" id="A0A382IKI9"/>
<dbReference type="PANTHER" id="PTHR42693:SF53">
    <property type="entry name" value="ENDO-4-O-SULFATASE"/>
    <property type="match status" value="1"/>
</dbReference>
<proteinExistence type="inferred from homology"/>
<sequence length="367" mass="41092">MKAILFWAVFLPVSLAAAQPNIVVILADDLGYGDVGVYGCKDVPTPHIDSIAKNGVRFTNGYADHPVCSPSRAGLLSGRYQQRFGFEHNSGPERFASPKFGVPRSVPILAEKLKGAGYATGMMGKWHIGFREGLRPHERGFDETYVFHSGARSFYPKSTRRNNAPLMRNGKPFKGETEYLTDAFGRESVAFIEKNKKGPFFLYLAFNAVHAPLEATEKYKQRFTDITNRKRKTYAGMLSAMDDAVGRVLAKLREHNLEKNTLIFFYSDNGGPTAQTTSRNDPLRGYKGQFFEGGIRIPFVVQWKRVLPEGKVYHEPVRGFDVHATALAAAGIETPKAEPMDGKNLILYLRGKEQGRPHKQLFWRAGR</sequence>
<dbReference type="SUPFAM" id="SSF53649">
    <property type="entry name" value="Alkaline phosphatase-like"/>
    <property type="match status" value="1"/>
</dbReference>
<dbReference type="Gene3D" id="3.40.720.10">
    <property type="entry name" value="Alkaline Phosphatase, subunit A"/>
    <property type="match status" value="1"/>
</dbReference>
<keyword evidence="2" id="KW-0378">Hydrolase</keyword>
<dbReference type="PANTHER" id="PTHR42693">
    <property type="entry name" value="ARYLSULFATASE FAMILY MEMBER"/>
    <property type="match status" value="1"/>
</dbReference>
<dbReference type="InterPro" id="IPR017850">
    <property type="entry name" value="Alkaline_phosphatase_core_sf"/>
</dbReference>
<feature type="domain" description="Sulfatase N-terminal" evidence="3">
    <location>
        <begin position="20"/>
        <end position="332"/>
    </location>
</feature>
<dbReference type="InterPro" id="IPR050738">
    <property type="entry name" value="Sulfatase"/>
</dbReference>
<dbReference type="EMBL" id="UINC01067818">
    <property type="protein sequence ID" value="SVB99855.1"/>
    <property type="molecule type" value="Genomic_DNA"/>
</dbReference>
<evidence type="ECO:0000259" key="3">
    <source>
        <dbReference type="Pfam" id="PF00884"/>
    </source>
</evidence>
<reference evidence="4" key="1">
    <citation type="submission" date="2018-05" db="EMBL/GenBank/DDBJ databases">
        <authorList>
            <person name="Lanie J.A."/>
            <person name="Ng W.-L."/>
            <person name="Kazmierczak K.M."/>
            <person name="Andrzejewski T.M."/>
            <person name="Davidsen T.M."/>
            <person name="Wayne K.J."/>
            <person name="Tettelin H."/>
            <person name="Glass J.I."/>
            <person name="Rusch D."/>
            <person name="Podicherti R."/>
            <person name="Tsui H.-C.T."/>
            <person name="Winkler M.E."/>
        </authorList>
    </citation>
    <scope>NUCLEOTIDE SEQUENCE</scope>
</reference>
<evidence type="ECO:0000256" key="2">
    <source>
        <dbReference type="ARBA" id="ARBA00022801"/>
    </source>
</evidence>
<evidence type="ECO:0000256" key="1">
    <source>
        <dbReference type="ARBA" id="ARBA00008779"/>
    </source>
</evidence>
<protein>
    <recommendedName>
        <fullName evidence="3">Sulfatase N-terminal domain-containing protein</fullName>
    </recommendedName>
</protein>
<gene>
    <name evidence="4" type="ORF">METZ01_LOCUS252709</name>
</gene>
<dbReference type="Pfam" id="PF00884">
    <property type="entry name" value="Sulfatase"/>
    <property type="match status" value="1"/>
</dbReference>
<comment type="similarity">
    <text evidence="1">Belongs to the sulfatase family.</text>
</comment>
<name>A0A382IKI9_9ZZZZ</name>
<evidence type="ECO:0000313" key="4">
    <source>
        <dbReference type="EMBL" id="SVB99855.1"/>
    </source>
</evidence>
<accession>A0A382IKI9</accession>
<dbReference type="InterPro" id="IPR000917">
    <property type="entry name" value="Sulfatase_N"/>
</dbReference>
<dbReference type="GO" id="GO:0004065">
    <property type="term" value="F:arylsulfatase activity"/>
    <property type="evidence" value="ECO:0007669"/>
    <property type="project" value="TreeGrafter"/>
</dbReference>
<feature type="non-terminal residue" evidence="4">
    <location>
        <position position="367"/>
    </location>
</feature>
<organism evidence="4">
    <name type="scientific">marine metagenome</name>
    <dbReference type="NCBI Taxonomy" id="408172"/>
    <lineage>
        <taxon>unclassified sequences</taxon>
        <taxon>metagenomes</taxon>
        <taxon>ecological metagenomes</taxon>
    </lineage>
</organism>